<evidence type="ECO:0000256" key="1">
    <source>
        <dbReference type="SAM" id="Coils"/>
    </source>
</evidence>
<organism evidence="3 4">
    <name type="scientific">Brevundimonas terrae</name>
    <dbReference type="NCBI Taxonomy" id="363631"/>
    <lineage>
        <taxon>Bacteria</taxon>
        <taxon>Pseudomonadati</taxon>
        <taxon>Pseudomonadota</taxon>
        <taxon>Alphaproteobacteria</taxon>
        <taxon>Caulobacterales</taxon>
        <taxon>Caulobacteraceae</taxon>
        <taxon>Brevundimonas</taxon>
    </lineage>
</organism>
<evidence type="ECO:0000313" key="3">
    <source>
        <dbReference type="EMBL" id="GAA0384495.1"/>
    </source>
</evidence>
<keyword evidence="4" id="KW-1185">Reference proteome</keyword>
<dbReference type="Proteomes" id="UP001500791">
    <property type="component" value="Unassembled WGS sequence"/>
</dbReference>
<keyword evidence="1" id="KW-0175">Coiled coil</keyword>
<feature type="transmembrane region" description="Helical" evidence="2">
    <location>
        <begin position="128"/>
        <end position="150"/>
    </location>
</feature>
<feature type="transmembrane region" description="Helical" evidence="2">
    <location>
        <begin position="286"/>
        <end position="305"/>
    </location>
</feature>
<protein>
    <submittedName>
        <fullName evidence="3">Uncharacterized protein</fullName>
    </submittedName>
</protein>
<evidence type="ECO:0000313" key="4">
    <source>
        <dbReference type="Proteomes" id="UP001500791"/>
    </source>
</evidence>
<accession>A0ABN0Y677</accession>
<feature type="transmembrane region" description="Helical" evidence="2">
    <location>
        <begin position="209"/>
        <end position="233"/>
    </location>
</feature>
<name>A0ABN0Y677_9CAUL</name>
<keyword evidence="2" id="KW-0472">Membrane</keyword>
<feature type="coiled-coil region" evidence="1">
    <location>
        <begin position="17"/>
        <end position="44"/>
    </location>
</feature>
<reference evidence="3 4" key="1">
    <citation type="journal article" date="2019" name="Int. J. Syst. Evol. Microbiol.">
        <title>The Global Catalogue of Microorganisms (GCM) 10K type strain sequencing project: providing services to taxonomists for standard genome sequencing and annotation.</title>
        <authorList>
            <consortium name="The Broad Institute Genomics Platform"/>
            <consortium name="The Broad Institute Genome Sequencing Center for Infectious Disease"/>
            <person name="Wu L."/>
            <person name="Ma J."/>
        </authorList>
    </citation>
    <scope>NUCLEOTIDE SEQUENCE [LARGE SCALE GENOMIC DNA]</scope>
    <source>
        <strain evidence="3 4">JCM 13476</strain>
    </source>
</reference>
<comment type="caution">
    <text evidence="3">The sequence shown here is derived from an EMBL/GenBank/DDBJ whole genome shotgun (WGS) entry which is preliminary data.</text>
</comment>
<proteinExistence type="predicted"/>
<feature type="transmembrane region" description="Helical" evidence="2">
    <location>
        <begin position="335"/>
        <end position="356"/>
    </location>
</feature>
<gene>
    <name evidence="3" type="ORF">GCM10009093_09290</name>
</gene>
<keyword evidence="2" id="KW-1133">Transmembrane helix</keyword>
<feature type="transmembrane region" description="Helical" evidence="2">
    <location>
        <begin position="97"/>
        <end position="116"/>
    </location>
</feature>
<keyword evidence="2" id="KW-0812">Transmembrane</keyword>
<evidence type="ECO:0000256" key="2">
    <source>
        <dbReference type="SAM" id="Phobius"/>
    </source>
</evidence>
<dbReference type="RefSeq" id="WP_167174514.1">
    <property type="nucleotide sequence ID" value="NZ_BAAAEJ010000003.1"/>
</dbReference>
<sequence length="372" mass="40509">MSTSDKTMDMIDTYLGVVAAQLSKDQAEDIVAELRDEILARKEDREEALGRPLVEAELEVLLREVGHPLVVAARYSDRPQGLIGPELYPWWMFAARLGLIALVLLALARLILSVLFGGEELGRALGHAVSGFMNGAISVVGVLAIAGWVVERQPKKPAFLTDWKVRDLGLFAWAGTMERSGLDFLRGNVASRNKAKDTPVADRSDFSPVAGAATSAVFTLIVLLWWIGALGGVRIDALLLGNGFDLGAAFREIHHLVYWPVVAVLAARVGFDVLRVMTGSPVRLTAAGDFIFALANMAILAWMWMASPLSELIRVASANDFWQRMLSRDSWALDAVPTLLMAIVVFGFICEAVRAVQSLASLVLDRRIGARC</sequence>
<dbReference type="EMBL" id="BAAAEJ010000003">
    <property type="protein sequence ID" value="GAA0384495.1"/>
    <property type="molecule type" value="Genomic_DNA"/>
</dbReference>
<feature type="transmembrane region" description="Helical" evidence="2">
    <location>
        <begin position="253"/>
        <end position="274"/>
    </location>
</feature>